<reference evidence="3" key="1">
    <citation type="submission" date="2022-11" db="EMBL/GenBank/DDBJ databases">
        <title>Chromosome-level genome of Pogonophryne albipinna.</title>
        <authorList>
            <person name="Jo E."/>
        </authorList>
    </citation>
    <scope>NUCLEOTIDE SEQUENCE</scope>
    <source>
        <strain evidence="3">SGF0006</strain>
        <tissue evidence="3">Muscle</tissue>
    </source>
</reference>
<dbReference type="GO" id="GO:0043220">
    <property type="term" value="C:Schmidt-Lanterman incisure"/>
    <property type="evidence" value="ECO:0007669"/>
    <property type="project" value="InterPro"/>
</dbReference>
<proteinExistence type="predicted"/>
<feature type="region of interest" description="Disordered" evidence="1">
    <location>
        <begin position="125"/>
        <end position="152"/>
    </location>
</feature>
<keyword evidence="2" id="KW-0472">Membrane</keyword>
<name>A0AAD6FMC8_9TELE</name>
<dbReference type="GO" id="GO:0019911">
    <property type="term" value="F:structural constituent of myelin sheath"/>
    <property type="evidence" value="ECO:0007669"/>
    <property type="project" value="InterPro"/>
</dbReference>
<keyword evidence="4" id="KW-1185">Reference proteome</keyword>
<dbReference type="AlphaFoldDB" id="A0AAD6FMC8"/>
<evidence type="ECO:0000256" key="1">
    <source>
        <dbReference type="SAM" id="MobiDB-lite"/>
    </source>
</evidence>
<dbReference type="PANTHER" id="PTHR35974:SF1">
    <property type="entry name" value="NONCOMPACT MYELIN-ASSOCIATED PROTEIN"/>
    <property type="match status" value="1"/>
</dbReference>
<feature type="compositionally biased region" description="Low complexity" evidence="1">
    <location>
        <begin position="132"/>
        <end position="146"/>
    </location>
</feature>
<evidence type="ECO:0008006" key="5">
    <source>
        <dbReference type="Google" id="ProtNLM"/>
    </source>
</evidence>
<keyword evidence="2" id="KW-1133">Transmembrane helix</keyword>
<dbReference type="GO" id="GO:0031641">
    <property type="term" value="P:regulation of myelination"/>
    <property type="evidence" value="ECO:0007669"/>
    <property type="project" value="InterPro"/>
</dbReference>
<dbReference type="GO" id="GO:0033270">
    <property type="term" value="C:paranode region of axon"/>
    <property type="evidence" value="ECO:0007669"/>
    <property type="project" value="InterPro"/>
</dbReference>
<evidence type="ECO:0000256" key="2">
    <source>
        <dbReference type="SAM" id="Phobius"/>
    </source>
</evidence>
<keyword evidence="2" id="KW-0812">Transmembrane</keyword>
<dbReference type="InterPro" id="IPR038940">
    <property type="entry name" value="NCMAP"/>
</dbReference>
<feature type="region of interest" description="Disordered" evidence="1">
    <location>
        <begin position="66"/>
        <end position="85"/>
    </location>
</feature>
<organism evidence="3 4">
    <name type="scientific">Pogonophryne albipinna</name>
    <dbReference type="NCBI Taxonomy" id="1090488"/>
    <lineage>
        <taxon>Eukaryota</taxon>
        <taxon>Metazoa</taxon>
        <taxon>Chordata</taxon>
        <taxon>Craniata</taxon>
        <taxon>Vertebrata</taxon>
        <taxon>Euteleostomi</taxon>
        <taxon>Actinopterygii</taxon>
        <taxon>Neopterygii</taxon>
        <taxon>Teleostei</taxon>
        <taxon>Neoteleostei</taxon>
        <taxon>Acanthomorphata</taxon>
        <taxon>Eupercaria</taxon>
        <taxon>Perciformes</taxon>
        <taxon>Notothenioidei</taxon>
        <taxon>Pogonophryne</taxon>
    </lineage>
</organism>
<gene>
    <name evidence="3" type="ORF">JOQ06_028314</name>
</gene>
<evidence type="ECO:0000313" key="3">
    <source>
        <dbReference type="EMBL" id="KAJ4938848.1"/>
    </source>
</evidence>
<accession>A0AAD6FMC8</accession>
<evidence type="ECO:0000313" key="4">
    <source>
        <dbReference type="Proteomes" id="UP001219934"/>
    </source>
</evidence>
<dbReference type="Proteomes" id="UP001219934">
    <property type="component" value="Unassembled WGS sequence"/>
</dbReference>
<feature type="transmembrane region" description="Helical" evidence="2">
    <location>
        <begin position="35"/>
        <end position="55"/>
    </location>
</feature>
<dbReference type="PANTHER" id="PTHR35974">
    <property type="entry name" value="NONCOMPACT MYELIN-ASSOCIATED PROTEIN"/>
    <property type="match status" value="1"/>
</dbReference>
<dbReference type="EMBL" id="JAPTMU010000008">
    <property type="protein sequence ID" value="KAJ4938848.1"/>
    <property type="molecule type" value="Genomic_DNA"/>
</dbReference>
<sequence length="152" mass="16008">MQAPTVSSVTNTTVPSNTTAVTKTNEQILIQSSGAMIAVIVVGTILILAILLIILKTYNRRTHVSRVLGGNGGPKPRPKLSQSTVQSNMPLSNLGVNSVSGSVFNSNPASENNFQLPRTEQNNAEGNHIEQSSSISDSTVITIHDTPSIGDT</sequence>
<dbReference type="GO" id="GO:0005886">
    <property type="term" value="C:plasma membrane"/>
    <property type="evidence" value="ECO:0007669"/>
    <property type="project" value="InterPro"/>
</dbReference>
<comment type="caution">
    <text evidence="3">The sequence shown here is derived from an EMBL/GenBank/DDBJ whole genome shotgun (WGS) entry which is preliminary data.</text>
</comment>
<protein>
    <recommendedName>
        <fullName evidence="5">Noncompact myelin-associated protein</fullName>
    </recommendedName>
</protein>